<sequence>MAATKRKEAPPPVGSPEDVKLFKKASKEWLAENAATPEKARETLIRLGIYTKSGKLHKNYGG</sequence>
<dbReference type="Proteomes" id="UP000076400">
    <property type="component" value="Unassembled WGS sequence"/>
</dbReference>
<gene>
    <name evidence="1" type="ORF">AUP43_10300</name>
</gene>
<comment type="caution">
    <text evidence="1">The sequence shown here is derived from an EMBL/GenBank/DDBJ whole genome shotgun (WGS) entry which is preliminary data.</text>
</comment>
<evidence type="ECO:0000313" key="2">
    <source>
        <dbReference type="Proteomes" id="UP000076400"/>
    </source>
</evidence>
<dbReference type="RefSeq" id="WP_067557202.1">
    <property type="nucleotide sequence ID" value="NZ_LPXN01000118.1"/>
</dbReference>
<dbReference type="EMBL" id="LPXN01000118">
    <property type="protein sequence ID" value="KZD07182.1"/>
    <property type="molecule type" value="Genomic_DNA"/>
</dbReference>
<proteinExistence type="predicted"/>
<dbReference type="STRING" id="580166.AUP43_10300"/>
<organism evidence="1 2">
    <name type="scientific">Oceanibaculum pacificum</name>
    <dbReference type="NCBI Taxonomy" id="580166"/>
    <lineage>
        <taxon>Bacteria</taxon>
        <taxon>Pseudomonadati</taxon>
        <taxon>Pseudomonadota</taxon>
        <taxon>Alphaproteobacteria</taxon>
        <taxon>Rhodospirillales</taxon>
        <taxon>Oceanibaculaceae</taxon>
        <taxon>Oceanibaculum</taxon>
    </lineage>
</organism>
<protein>
    <submittedName>
        <fullName evidence="1">Uncharacterized protein</fullName>
    </submittedName>
</protein>
<dbReference type="OrthoDB" id="7282599at2"/>
<evidence type="ECO:0000313" key="1">
    <source>
        <dbReference type="EMBL" id="KZD07182.1"/>
    </source>
</evidence>
<name>A0A154W0N4_9PROT</name>
<accession>A0A154W0N4</accession>
<keyword evidence="2" id="KW-1185">Reference proteome</keyword>
<dbReference type="AlphaFoldDB" id="A0A154W0N4"/>
<reference evidence="1 2" key="1">
    <citation type="submission" date="2015-12" db="EMBL/GenBank/DDBJ databases">
        <title>Genome sequence of Oceanibaculum pacificum MCCC 1A02656.</title>
        <authorList>
            <person name="Lu L."/>
            <person name="Lai Q."/>
            <person name="Shao Z."/>
            <person name="Qian P."/>
        </authorList>
    </citation>
    <scope>NUCLEOTIDE SEQUENCE [LARGE SCALE GENOMIC DNA]</scope>
    <source>
        <strain evidence="1 2">MCCC 1A02656</strain>
    </source>
</reference>